<organism evidence="1 2">
    <name type="scientific">Caerostris extrusa</name>
    <name type="common">Bark spider</name>
    <name type="synonym">Caerostris bankana</name>
    <dbReference type="NCBI Taxonomy" id="172846"/>
    <lineage>
        <taxon>Eukaryota</taxon>
        <taxon>Metazoa</taxon>
        <taxon>Ecdysozoa</taxon>
        <taxon>Arthropoda</taxon>
        <taxon>Chelicerata</taxon>
        <taxon>Arachnida</taxon>
        <taxon>Araneae</taxon>
        <taxon>Araneomorphae</taxon>
        <taxon>Entelegynae</taxon>
        <taxon>Araneoidea</taxon>
        <taxon>Araneidae</taxon>
        <taxon>Caerostris</taxon>
    </lineage>
</organism>
<dbReference type="EMBL" id="BPLR01007357">
    <property type="protein sequence ID" value="GIY16323.1"/>
    <property type="molecule type" value="Genomic_DNA"/>
</dbReference>
<name>A0AAV4R8A2_CAEEX</name>
<gene>
    <name evidence="1" type="ORF">CEXT_608711</name>
</gene>
<comment type="caution">
    <text evidence="1">The sequence shown here is derived from an EMBL/GenBank/DDBJ whole genome shotgun (WGS) entry which is preliminary data.</text>
</comment>
<reference evidence="1 2" key="1">
    <citation type="submission" date="2021-06" db="EMBL/GenBank/DDBJ databases">
        <title>Caerostris extrusa draft genome.</title>
        <authorList>
            <person name="Kono N."/>
            <person name="Arakawa K."/>
        </authorList>
    </citation>
    <scope>NUCLEOTIDE SEQUENCE [LARGE SCALE GENOMIC DNA]</scope>
</reference>
<evidence type="ECO:0000313" key="2">
    <source>
        <dbReference type="Proteomes" id="UP001054945"/>
    </source>
</evidence>
<keyword evidence="2" id="KW-1185">Reference proteome</keyword>
<protein>
    <submittedName>
        <fullName evidence="1">Uncharacterized protein</fullName>
    </submittedName>
</protein>
<dbReference type="Proteomes" id="UP001054945">
    <property type="component" value="Unassembled WGS sequence"/>
</dbReference>
<evidence type="ECO:0000313" key="1">
    <source>
        <dbReference type="EMBL" id="GIY16323.1"/>
    </source>
</evidence>
<dbReference type="AlphaFoldDB" id="A0AAV4R8A2"/>
<sequence length="107" mass="11897">MCICEYLKRAISVQCIPMHHTCVPANQKSVVRYLAWLLTSVELWEIFESRAGGSGRRNCSDFKLQSGCLQTGCGEIVTDCLEHKCGNVLITIGAEFVPLSYPCLIKN</sequence>
<accession>A0AAV4R8A2</accession>
<proteinExistence type="predicted"/>